<protein>
    <submittedName>
        <fullName evidence="3">SGNH/GDSL hydrolase family protein</fullName>
    </submittedName>
</protein>
<evidence type="ECO:0000256" key="1">
    <source>
        <dbReference type="SAM" id="SignalP"/>
    </source>
</evidence>
<feature type="chain" id="PRO_5045887438" evidence="1">
    <location>
        <begin position="20"/>
        <end position="237"/>
    </location>
</feature>
<dbReference type="InterPro" id="IPR051532">
    <property type="entry name" value="Ester_Hydrolysis_Enzymes"/>
</dbReference>
<evidence type="ECO:0000313" key="4">
    <source>
        <dbReference type="Proteomes" id="UP001589774"/>
    </source>
</evidence>
<dbReference type="Proteomes" id="UP001589774">
    <property type="component" value="Unassembled WGS sequence"/>
</dbReference>
<dbReference type="InterPro" id="IPR013830">
    <property type="entry name" value="SGNH_hydro"/>
</dbReference>
<sequence>MKTVTYLFFSLYFISLISAQQLTPATPQDYLVSVKNILKTKFPNNKTINLVFHGHSVPSGYWANSEVHTLQSYPYLLLKRLKEQYPYAVINIILTSIGGEWSTKGEKRFITDVLPHKPDVVFIDYALNDLGIGLRQSKVAWASMIEAAQAKGIKVILLTPSPDQRQAIADAKSPLSQHAQQIRNLAREYQVGLADPYQRFVQIVNEQGGIRNYMSHINHPNEKGHALIADELFKWFQ</sequence>
<keyword evidence="4" id="KW-1185">Reference proteome</keyword>
<reference evidence="3 4" key="1">
    <citation type="submission" date="2024-09" db="EMBL/GenBank/DDBJ databases">
        <authorList>
            <person name="Sun Q."/>
            <person name="Mori K."/>
        </authorList>
    </citation>
    <scope>NUCLEOTIDE SEQUENCE [LARGE SCALE GENOMIC DNA]</scope>
    <source>
        <strain evidence="3 4">CCM 7765</strain>
    </source>
</reference>
<evidence type="ECO:0000259" key="2">
    <source>
        <dbReference type="Pfam" id="PF13472"/>
    </source>
</evidence>
<keyword evidence="3" id="KW-0378">Hydrolase</keyword>
<comment type="caution">
    <text evidence="3">The sequence shown here is derived from an EMBL/GenBank/DDBJ whole genome shotgun (WGS) entry which is preliminary data.</text>
</comment>
<gene>
    <name evidence="3" type="ORF">ACFFI0_16180</name>
</gene>
<proteinExistence type="predicted"/>
<feature type="signal peptide" evidence="1">
    <location>
        <begin position="1"/>
        <end position="19"/>
    </location>
</feature>
<accession>A0ABV6HLV7</accession>
<dbReference type="Gene3D" id="3.40.50.1110">
    <property type="entry name" value="SGNH hydrolase"/>
    <property type="match status" value="1"/>
</dbReference>
<dbReference type="EMBL" id="JBHLWO010000002">
    <property type="protein sequence ID" value="MFC0319862.1"/>
    <property type="molecule type" value="Genomic_DNA"/>
</dbReference>
<dbReference type="Pfam" id="PF13472">
    <property type="entry name" value="Lipase_GDSL_2"/>
    <property type="match status" value="1"/>
</dbReference>
<evidence type="ECO:0000313" key="3">
    <source>
        <dbReference type="EMBL" id="MFC0319862.1"/>
    </source>
</evidence>
<dbReference type="CDD" id="cd00229">
    <property type="entry name" value="SGNH_hydrolase"/>
    <property type="match status" value="1"/>
</dbReference>
<dbReference type="InterPro" id="IPR036514">
    <property type="entry name" value="SGNH_hydro_sf"/>
</dbReference>
<dbReference type="PANTHER" id="PTHR30383">
    <property type="entry name" value="THIOESTERASE 1/PROTEASE 1/LYSOPHOSPHOLIPASE L1"/>
    <property type="match status" value="1"/>
</dbReference>
<dbReference type="RefSeq" id="WP_130855514.1">
    <property type="nucleotide sequence ID" value="NZ_JBHLWO010000002.1"/>
</dbReference>
<feature type="domain" description="SGNH hydrolase-type esterase" evidence="2">
    <location>
        <begin position="53"/>
        <end position="227"/>
    </location>
</feature>
<dbReference type="SUPFAM" id="SSF52266">
    <property type="entry name" value="SGNH hydrolase"/>
    <property type="match status" value="1"/>
</dbReference>
<keyword evidence="1" id="KW-0732">Signal</keyword>
<organism evidence="3 4">
    <name type="scientific">Olivibacter oleidegradans</name>
    <dbReference type="NCBI Taxonomy" id="760123"/>
    <lineage>
        <taxon>Bacteria</taxon>
        <taxon>Pseudomonadati</taxon>
        <taxon>Bacteroidota</taxon>
        <taxon>Sphingobacteriia</taxon>
        <taxon>Sphingobacteriales</taxon>
        <taxon>Sphingobacteriaceae</taxon>
        <taxon>Olivibacter</taxon>
    </lineage>
</organism>
<dbReference type="PANTHER" id="PTHR30383:SF5">
    <property type="entry name" value="SGNH HYDROLASE-TYPE ESTERASE DOMAIN-CONTAINING PROTEIN"/>
    <property type="match status" value="1"/>
</dbReference>
<dbReference type="GO" id="GO:0016787">
    <property type="term" value="F:hydrolase activity"/>
    <property type="evidence" value="ECO:0007669"/>
    <property type="project" value="UniProtKB-KW"/>
</dbReference>
<name>A0ABV6HLV7_9SPHI</name>